<accession>A0A0S2E5L7</accession>
<keyword evidence="2" id="KW-1185">Reference proteome</keyword>
<sequence>MDILKNRRRFLAGLTAAGVLAPLSLYGLARMAVSGETQAPHLKVVFFVTPDGLAVDSFTGGAFGDGRGLWHPDAQGDDTGDFTLGEVSRELEAYRHQSLYLRGTILGPANVGHSGWKWVLRDSAESKTSIDNLLAAAMPGTDPSLGAVFAGPHAGIDGTHWDVSWIDNRMRIPQNDPGLLFESIFRSAARSGRGQQVRSKDVFAPVFADIQDLNARLAGSQREKLATHLDAVNKVVKDLEDTRPPLECDPQRPEHNPINSAEFRNQVQAAHHQVVATALACGVVRVATIQVGRSAESLNILDVTNDMNPHDCAHRYTGEGPWKGTRQWYTRQVKLFLDELAKHADPDVPSDNLLQHTLVVFTSEMADGAPEHMIDMPLVMLGGASGLLKSGDGQGRYLKITGQADRDHHTGNPVIGKRFVDMQRIWATVGKAAGIEVPYAGNIAPVSGIFSNVG</sequence>
<evidence type="ECO:0008006" key="3">
    <source>
        <dbReference type="Google" id="ProtNLM"/>
    </source>
</evidence>
<dbReference type="EMBL" id="CP011129">
    <property type="protein sequence ID" value="ALN81445.1"/>
    <property type="molecule type" value="Genomic_DNA"/>
</dbReference>
<dbReference type="Pfam" id="PF07586">
    <property type="entry name" value="HXXSHH"/>
    <property type="match status" value="1"/>
</dbReference>
<name>A0A0S2E5L7_LYSAN</name>
<dbReference type="KEGG" id="laq:GLA29479_4851"/>
<protein>
    <recommendedName>
        <fullName evidence="3">Tat (Twin-arginine translocation) pathway signal sequence domain protein</fullName>
    </recommendedName>
</protein>
<dbReference type="eggNOG" id="COG3119">
    <property type="taxonomic scope" value="Bacteria"/>
</dbReference>
<dbReference type="InterPro" id="IPR011447">
    <property type="entry name" value="DUF1552"/>
</dbReference>
<dbReference type="OrthoDB" id="6013406at2"/>
<evidence type="ECO:0000313" key="1">
    <source>
        <dbReference type="EMBL" id="ALN81445.1"/>
    </source>
</evidence>
<reference evidence="1 2" key="1">
    <citation type="journal article" date="2015" name="BMC Genomics">
        <title>Comparative genomics and metabolic profiling of the genus Lysobacter.</title>
        <authorList>
            <person name="de Bruijn I."/>
            <person name="Cheng X."/>
            <person name="de Jager V."/>
            <person name="Exposito R.G."/>
            <person name="Watrous J."/>
            <person name="Patel N."/>
            <person name="Postma J."/>
            <person name="Dorrestein P.C."/>
            <person name="Kobayashi D."/>
            <person name="Raaijmakers J.M."/>
        </authorList>
    </citation>
    <scope>NUCLEOTIDE SEQUENCE [LARGE SCALE GENOMIC DNA]</scope>
    <source>
        <strain evidence="1 2">76</strain>
    </source>
</reference>
<dbReference type="PROSITE" id="PS51318">
    <property type="entry name" value="TAT"/>
    <property type="match status" value="1"/>
</dbReference>
<dbReference type="InterPro" id="IPR006311">
    <property type="entry name" value="TAT_signal"/>
</dbReference>
<dbReference type="Proteomes" id="UP000060787">
    <property type="component" value="Chromosome"/>
</dbReference>
<dbReference type="RefSeq" id="WP_057918495.1">
    <property type="nucleotide sequence ID" value="NZ_CP011129.1"/>
</dbReference>
<dbReference type="PATRIC" id="fig|84531.7.peg.4741"/>
<dbReference type="STRING" id="84531.LA76x_3319"/>
<organism evidence="1 2">
    <name type="scientific">Lysobacter antibioticus</name>
    <dbReference type="NCBI Taxonomy" id="84531"/>
    <lineage>
        <taxon>Bacteria</taxon>
        <taxon>Pseudomonadati</taxon>
        <taxon>Pseudomonadota</taxon>
        <taxon>Gammaproteobacteria</taxon>
        <taxon>Lysobacterales</taxon>
        <taxon>Lysobacteraceae</taxon>
        <taxon>Lysobacter</taxon>
    </lineage>
</organism>
<dbReference type="KEGG" id="lab:LA76x_3319"/>
<gene>
    <name evidence="1" type="ORF">LA76x_3319</name>
</gene>
<evidence type="ECO:0000313" key="2">
    <source>
        <dbReference type="Proteomes" id="UP000060787"/>
    </source>
</evidence>
<proteinExistence type="predicted"/>
<dbReference type="AlphaFoldDB" id="A0A0S2E5L7"/>